<dbReference type="PROSITE" id="PS00012">
    <property type="entry name" value="PHOSPHOPANTETHEINE"/>
    <property type="match status" value="1"/>
</dbReference>
<dbReference type="Pfam" id="PF13193">
    <property type="entry name" value="AMP-binding_C"/>
    <property type="match status" value="2"/>
</dbReference>
<keyword evidence="3" id="KW-0597">Phosphoprotein</keyword>
<dbReference type="InterPro" id="IPR020845">
    <property type="entry name" value="AMP-binding_CS"/>
</dbReference>
<dbReference type="Gene3D" id="3.30.300.30">
    <property type="match status" value="2"/>
</dbReference>
<dbReference type="Gene3D" id="2.30.38.10">
    <property type="entry name" value="Luciferase, Domain 3"/>
    <property type="match status" value="2"/>
</dbReference>
<feature type="domain" description="Carrier" evidence="4">
    <location>
        <begin position="2014"/>
        <end position="2088"/>
    </location>
</feature>
<name>A0ABT3IM10_9BACT</name>
<evidence type="ECO:0000313" key="6">
    <source>
        <dbReference type="Proteomes" id="UP001207742"/>
    </source>
</evidence>
<dbReference type="InterPro" id="IPR000873">
    <property type="entry name" value="AMP-dep_synth/lig_dom"/>
</dbReference>
<dbReference type="Pfam" id="PF00668">
    <property type="entry name" value="Condensation"/>
    <property type="match status" value="3"/>
</dbReference>
<dbReference type="SUPFAM" id="SSF52777">
    <property type="entry name" value="CoA-dependent acyltransferases"/>
    <property type="match status" value="6"/>
</dbReference>
<evidence type="ECO:0000259" key="4">
    <source>
        <dbReference type="PROSITE" id="PS50075"/>
    </source>
</evidence>
<dbReference type="InterPro" id="IPR009081">
    <property type="entry name" value="PP-bd_ACP"/>
</dbReference>
<reference evidence="5 6" key="1">
    <citation type="submission" date="2022-10" db="EMBL/GenBank/DDBJ databases">
        <title>Chitinophaga nivalis PC15 sp. nov., isolated from Pyeongchang county, South Korea.</title>
        <authorList>
            <person name="Trinh H.N."/>
        </authorList>
    </citation>
    <scope>NUCLEOTIDE SEQUENCE [LARGE SCALE GENOMIC DNA]</scope>
    <source>
        <strain evidence="5 6">PC14</strain>
    </source>
</reference>
<dbReference type="InterPro" id="IPR001242">
    <property type="entry name" value="Condensation_dom"/>
</dbReference>
<dbReference type="PROSITE" id="PS00455">
    <property type="entry name" value="AMP_BINDING"/>
    <property type="match status" value="2"/>
</dbReference>
<dbReference type="SMART" id="SM00823">
    <property type="entry name" value="PKS_PP"/>
    <property type="match status" value="2"/>
</dbReference>
<dbReference type="Gene3D" id="3.30.559.10">
    <property type="entry name" value="Chloramphenicol acetyltransferase-like domain"/>
    <property type="match status" value="3"/>
</dbReference>
<evidence type="ECO:0000313" key="5">
    <source>
        <dbReference type="EMBL" id="MCW3484988.1"/>
    </source>
</evidence>
<dbReference type="Proteomes" id="UP001207742">
    <property type="component" value="Unassembled WGS sequence"/>
</dbReference>
<dbReference type="SUPFAM" id="SSF47336">
    <property type="entry name" value="ACP-like"/>
    <property type="match status" value="2"/>
</dbReference>
<comment type="cofactor">
    <cofactor evidence="1">
        <name>pantetheine 4'-phosphate</name>
        <dbReference type="ChEBI" id="CHEBI:47942"/>
    </cofactor>
</comment>
<dbReference type="InterPro" id="IPR045851">
    <property type="entry name" value="AMP-bd_C_sf"/>
</dbReference>
<evidence type="ECO:0000256" key="1">
    <source>
        <dbReference type="ARBA" id="ARBA00001957"/>
    </source>
</evidence>
<gene>
    <name evidence="5" type="ORF">OL497_13850</name>
</gene>
<keyword evidence="2" id="KW-0596">Phosphopantetheine</keyword>
<dbReference type="NCBIfam" id="TIGR01733">
    <property type="entry name" value="AA-adenyl-dom"/>
    <property type="match status" value="2"/>
</dbReference>
<proteinExistence type="predicted"/>
<dbReference type="InterPro" id="IPR023213">
    <property type="entry name" value="CAT-like_dom_sf"/>
</dbReference>
<dbReference type="Pfam" id="PF00550">
    <property type="entry name" value="PP-binding"/>
    <property type="match status" value="2"/>
</dbReference>
<dbReference type="Gene3D" id="3.30.559.30">
    <property type="entry name" value="Nonribosomal peptide synthetase, condensation domain"/>
    <property type="match status" value="3"/>
</dbReference>
<dbReference type="Gene3D" id="1.10.1200.10">
    <property type="entry name" value="ACP-like"/>
    <property type="match status" value="2"/>
</dbReference>
<dbReference type="CDD" id="cd19531">
    <property type="entry name" value="LCL_NRPS-like"/>
    <property type="match status" value="2"/>
</dbReference>
<dbReference type="EMBL" id="JAPDNS010000001">
    <property type="protein sequence ID" value="MCW3484988.1"/>
    <property type="molecule type" value="Genomic_DNA"/>
</dbReference>
<dbReference type="CDD" id="cd12117">
    <property type="entry name" value="A_NRPS_Srf_like"/>
    <property type="match status" value="2"/>
</dbReference>
<dbReference type="PROSITE" id="PS50075">
    <property type="entry name" value="CARRIER"/>
    <property type="match status" value="2"/>
</dbReference>
<dbReference type="RefSeq" id="WP_264730937.1">
    <property type="nucleotide sequence ID" value="NZ_JAPDNR010000001.1"/>
</dbReference>
<dbReference type="InterPro" id="IPR036736">
    <property type="entry name" value="ACP-like_sf"/>
</dbReference>
<dbReference type="InterPro" id="IPR025110">
    <property type="entry name" value="AMP-bd_C"/>
</dbReference>
<organism evidence="5 6">
    <name type="scientific">Chitinophaga nivalis</name>
    <dbReference type="NCBI Taxonomy" id="2991709"/>
    <lineage>
        <taxon>Bacteria</taxon>
        <taxon>Pseudomonadati</taxon>
        <taxon>Bacteroidota</taxon>
        <taxon>Chitinophagia</taxon>
        <taxon>Chitinophagales</taxon>
        <taxon>Chitinophagaceae</taxon>
        <taxon>Chitinophaga</taxon>
    </lineage>
</organism>
<dbReference type="PANTHER" id="PTHR45527:SF1">
    <property type="entry name" value="FATTY ACID SYNTHASE"/>
    <property type="match status" value="1"/>
</dbReference>
<dbReference type="Gene3D" id="3.40.50.980">
    <property type="match status" value="4"/>
</dbReference>
<protein>
    <submittedName>
        <fullName evidence="5">Amino acid adenylation domain-containing protein</fullName>
    </submittedName>
</protein>
<feature type="domain" description="Carrier" evidence="4">
    <location>
        <begin position="966"/>
        <end position="1041"/>
    </location>
</feature>
<dbReference type="PANTHER" id="PTHR45527">
    <property type="entry name" value="NONRIBOSOMAL PEPTIDE SYNTHETASE"/>
    <property type="match status" value="1"/>
</dbReference>
<accession>A0ABT3IM10</accession>
<dbReference type="NCBIfam" id="NF003417">
    <property type="entry name" value="PRK04813.1"/>
    <property type="match status" value="2"/>
</dbReference>
<dbReference type="Pfam" id="PF00501">
    <property type="entry name" value="AMP-binding"/>
    <property type="match status" value="2"/>
</dbReference>
<comment type="caution">
    <text evidence="5">The sequence shown here is derived from an EMBL/GenBank/DDBJ whole genome shotgun (WGS) entry which is preliminary data.</text>
</comment>
<dbReference type="SUPFAM" id="SSF56801">
    <property type="entry name" value="Acetyl-CoA synthetase-like"/>
    <property type="match status" value="2"/>
</dbReference>
<keyword evidence="6" id="KW-1185">Reference proteome</keyword>
<dbReference type="InterPro" id="IPR006162">
    <property type="entry name" value="Ppantetheine_attach_site"/>
</dbReference>
<sequence>MFSNTLSHKVPAWRDQRGQYPLTPSQQRMWIINRLNGDSTAYNSPVVRKITGELNVRKLKNAFVQLVQRHEQLRTAFVLVGDEPVQYLQEVDTIDFTVIDHVQEADLQEVIAKAIQPFQLKQAPLMRAVLYKLTNGCCVLLTDMHHIISDLRSENILINDLFRLYNQTALPDIPVQYKEYAVWLKENGQAAQLKEEEADWLSKLSGELPVLQLPADFNRPPVFNFEGTILHFPVTPELAAAIRQTAAANNTAIYRVCLTALFVLLNKYTFQEDIIVGMPREVRPEAEMAAAIGLFINTLPVRALAAGGKTFREILQETDAYTTSALNNFRYDVGYLVEKLHIKRDPSRNPLYDVLFFHQQMSSSNFEQLQVTPVEFIHHKAELDLTFGIIETDNQLHISIEYYTGIFKQATIEKMNRHYQQILTMVTANPDSCLKDIQMISDAEKTQLLHDFHPFHPPFPAGTIDQLFEQQAAAAPQQPALRFKGHTITYQTLNERANQLAWTLLHKGIVPGDVVALLVTPSVEMIVAIMGVLKAGAAYLPIDPGYPEERITHMLATGHAVLLLTAEKLPDYQEGLHAVVLDLHDPVINTAARTNPAIPHQAHATAYVMYTSGTTGQAKGICVRHSNVVRMLADTPHLNVLPADRVLQLANYVFDGSVYDIFSTLLNGGTLVLVPAAERQDIARLITLFREENISFSFFTTALFNTIVDNAPAALAGLRKAVIGGEKASVVHARRALEIMGPGKLINMYGPTETTVYATYFVIAEVPADTVAIPIGPPAANTRLFVLNGNTLLPPGIPGELCIGGAGLTAGYLDETLMEGVFETLPFSEGTPVYRSGDIVKWREDGMLDFIGRRDTQVKIRGHRIETAEIEVQLYKHPLINQVAVIVKEDARQDKYLQAYYTTAPDKTLLPEELRVFLSAILPAYMVPASFTVLTTMPLTGNDKLDYRALQSLSGETENITVAYIPPTSPTEIQLAAIWHDILKKDKISITRNFFECGGHSLTATILSIRIQEAFNISLPLTEVMQQPTIAGLAVRIAWYQAQTANRVASITRAKRRRYYPLGFSETMIYLHQHATQQNHTYCSVFPMWVNGTPDRNKLQEAIKTVIQRHEVFRTAYVMRDGKPFVKIWPEAELELLYQEGSEADIVPLLATLRAPYLLEKPPLFRAALLKIDTDKYLLALANHHIVSDGVTETLFMREISRLYQGEKLKRVPLQYKDYTMWQQAQWEGGYFQSQEKFWLQHLRGPLPVLELPTDFKRPAPFAFDSRTIYFDFPPQLSRQLHDLAGTQQTTLFILLFTAYTVLLHKYTDQEDLIVGIPMANRPYADQQELAGMLVNMVAWRNYPAPDKTFRAYLEEVKAAAIDIYQHQEYPFEKLISLLPLERDASRNPLFDTIFVLQNMGAPVLDIPGLHMQPYPDEGKMSKVDLTVEVTEEAGALQLNISYCNALFRPDTIHRLGGHFIQLLTDLVAAPGKTLKDLQLLTQAEQQQLLVDFNQTSQPYPRDQTLYDLFAQQVRLHPGKAAVRMQDITLTYEELDKKATFYADRLLQMGVSPGQPVALITSRSPEMIIGIWAILRAGGAYVPIDPEYPDERVEQIMADSTADITVTTFDIYATYRYQGKILIVDNDAPVTDPITTTFPEITPESLAYIMYTSGSSGTPKGIGVQHYNVIRTVTQTNYITLTPADNLLQVSNFAFDGSVFDIFGALLNGAGLVMLQQTTLTDGNRLAALIRDSEISVMYIPTALFNVCIDTNPACFAPLRKIFFGGEQASAAHVKKALAHLGADKLVNVYGPTETTVFTTFYPVTAVAEGENIPIGRPLANTKLYVLNNSNALNPIGVPGELYIGGDGISTGYWDRPALTREKFSEQALVPGTILYRTGDRVKWLPDGNLVFTSRTDDQVKIRGFRIELGEIETALGRYPDITHAVVTIKENNKSGEKHLCAWYVSDEEIRDETLRSYMGRLLPHYMMPEWFIRIDRLPLTSNGKTDRKALTADNSGWVVPEKYLAQLERQFVAPESETEKQVAGIWCEVFGLDRVGVQDNFYSLGGHSLKALQIVNRLQQQGYAVAANDLFNYPTVYELAAHCVRKQTATVPRRQTPVNKTVDLPAGTDFPLSAVQARFFQREMKDRNIFNSPFTILLQQPVPAAQMATALNEIQQVHQSLLLRFRKNEAGTWTQFYKEDQPEAYFRVIDVSGTDKAAQVDVITKHCQALQLEFDITTGPLFKVLLFENYQEPGKQVLFFLVHHLLFDGISWEVFIETFRRRCLNMATTDLIQTASYRDWCVRLNSYAQEHDFTAARAYWKQVLAGQPFMPDAMPTPYPVHRDMAYIRATPLRTAADLTALQQAVHHYQANIFNIQLAAFYCACQQVQHRNNLLINILTAQRESFFDDIRVDSTVGFFAGAYPVCITAAATHVVDYPGVIKAVKESLLGVPKAGLDYLVLNHLVPDTTIQTELKQDYPVLFHYLNLISLQTENGFYQPLELPVGITHSLDNPSSYLLNITATLTEGGLQATFYYSSIHFRESVIQQLSAAFEHHLLQIIHLNK</sequence>
<dbReference type="InterPro" id="IPR020806">
    <property type="entry name" value="PKS_PP-bd"/>
</dbReference>
<dbReference type="InterPro" id="IPR010071">
    <property type="entry name" value="AA_adenyl_dom"/>
</dbReference>
<evidence type="ECO:0000256" key="2">
    <source>
        <dbReference type="ARBA" id="ARBA00022450"/>
    </source>
</evidence>
<evidence type="ECO:0000256" key="3">
    <source>
        <dbReference type="ARBA" id="ARBA00022553"/>
    </source>
</evidence>